<gene>
    <name evidence="1" type="ORF">E2626_01580</name>
</gene>
<dbReference type="Proteomes" id="UP000297776">
    <property type="component" value="Unassembled WGS sequence"/>
</dbReference>
<comment type="caution">
    <text evidence="1">The sequence shown here is derived from an EMBL/GenBank/DDBJ whole genome shotgun (WGS) entry which is preliminary data.</text>
</comment>
<dbReference type="RefSeq" id="WP_134378945.1">
    <property type="nucleotide sequence ID" value="NZ_SORX01000001.1"/>
</dbReference>
<evidence type="ECO:0000313" key="1">
    <source>
        <dbReference type="EMBL" id="TFE04046.1"/>
    </source>
</evidence>
<sequence>MNHLPLHTLDLKTRIEVDKLAFDHEEFDRGTLEGIAFQEFYDDLTFILDENEIKMGLNNDRHSLELLMLKYDTKILYELMERYRMEMEAIFLDLKQISTRFMKYEIALKYRYSLGLYDTDETMADYRARKIAEFENSKVHLVVKATRHFTLPTISIPVDQVMDDSRTTYVDRLLETMDAMVYEQQYFDTARDELTFQLAVIDLPTKYDWSPQKKDWRLGYLEQRAIQAELILHFKNGLREAMLIGDEISIQKYIACLNTVYYVNLVVSGIEPEKKPYEMPAVDYLDASYINTGVLGTSMYEAGKNYAENVRMLGTRGHGIAAEMANNLIDKATLKKADLLGSDNAKNGADRIVNGELIQTKYCSSGGKGISECFSDKQFKYVADGKPMQIEVPKDQYEQALKSMKDRISRGDMKNLGITDPEQAAQIVRKGNISYKTAQRIAKAGTIEGISFDASKGAVTGLKTFGVSASISFAGAIWKGENADEALNQAVKEGSSVFGRHVVQHVLTQQIGRTALEKSMRPATDYVVKNVLGSKTSAQIVNTFLRTASEKSIHGAAALNHLSKVFRGNMVTMAVTTAVLSSGSVYDVINGRISKSQLFKNIGTAGASVGGAALGATVGSVVPVVGTFVGGIIGGVIGGKASKKALDSMIEDDAIATLDDMKRIFVENIEELSLDREELNFIAGKIFDGKALSKELKLVYAASNREQYISDKMDPYIEVILKSRPKILDVGDFVESYHKRAV</sequence>
<dbReference type="AlphaFoldDB" id="A0A4Y8LM75"/>
<dbReference type="OrthoDB" id="3196385at2"/>
<accession>A0A4Y8LM75</accession>
<reference evidence="1 2" key="1">
    <citation type="submission" date="2019-03" db="EMBL/GenBank/DDBJ databases">
        <authorList>
            <person name="Yang Y."/>
        </authorList>
    </citation>
    <scope>NUCLEOTIDE SEQUENCE [LARGE SCALE GENOMIC DNA]</scope>
    <source>
        <strain evidence="1 2">ASL-1</strain>
    </source>
</reference>
<proteinExistence type="predicted"/>
<organism evidence="1 2">
    <name type="scientific">Jeotgalibacillus salarius</name>
    <dbReference type="NCBI Taxonomy" id="546023"/>
    <lineage>
        <taxon>Bacteria</taxon>
        <taxon>Bacillati</taxon>
        <taxon>Bacillota</taxon>
        <taxon>Bacilli</taxon>
        <taxon>Bacillales</taxon>
        <taxon>Caryophanaceae</taxon>
        <taxon>Jeotgalibacillus</taxon>
    </lineage>
</organism>
<protein>
    <recommendedName>
        <fullName evidence="3">Glycine zipper family protein</fullName>
    </recommendedName>
</protein>
<dbReference type="EMBL" id="SORX01000001">
    <property type="protein sequence ID" value="TFE04046.1"/>
    <property type="molecule type" value="Genomic_DNA"/>
</dbReference>
<name>A0A4Y8LM75_9BACL</name>
<keyword evidence="2" id="KW-1185">Reference proteome</keyword>
<evidence type="ECO:0000313" key="2">
    <source>
        <dbReference type="Proteomes" id="UP000297776"/>
    </source>
</evidence>
<evidence type="ECO:0008006" key="3">
    <source>
        <dbReference type="Google" id="ProtNLM"/>
    </source>
</evidence>